<reference evidence="1 2" key="1">
    <citation type="submission" date="2022-05" db="EMBL/GenBank/DDBJ databases">
        <authorList>
            <consortium name="Genoscope - CEA"/>
            <person name="William W."/>
        </authorList>
    </citation>
    <scope>NUCLEOTIDE SEQUENCE [LARGE SCALE GENOMIC DNA]</scope>
</reference>
<keyword evidence="2" id="KW-1185">Reference proteome</keyword>
<protein>
    <recommendedName>
        <fullName evidence="3">Ubiquitin-like protease family profile domain-containing protein</fullName>
    </recommendedName>
</protein>
<sequence>MTWIEMFDGLFSNIFGEDYLNYNWDRAKGQMIISPNTFPTYVYDHALWEKSYPVPGSNSSVPCSVSHVVSSSSESPVVTPLPPTSQCNTSKLPCSSLPVSNIATTTYVADLMVCATADATRGQLSTLSLPPVAQIPDHCICVVSDPERLNNPLQLMFRPSETALRKGYQLIDQANNDSESEDEDHQVAVKFGELGVFDCRAIGVLISACKASLTKMRVKEEEKWLQGSNGVLTAAQIHEIASLLFGSKPEQEILRVKDVFVDAIDISALVGERYLNGFLIDVLCLKYSEEAILSGSTSLYLPSLTQTWVSSGSLPHLKSKLKPYLSGRNLAGIHWILSPVHVNGNHWGLLCLNMASRQVFYDDGLKWNCPSDVPEIVRKLLQAIPCNPAASWVETTPPQRFGMPNQPLVGEGCGSCGVGVVLATYDFLNVNNNSVPIFQ</sequence>
<dbReference type="InterPro" id="IPR038765">
    <property type="entry name" value="Papain-like_cys_pep_sf"/>
</dbReference>
<proteinExistence type="predicted"/>
<dbReference type="Gene3D" id="3.40.395.10">
    <property type="entry name" value="Adenoviral Proteinase, Chain A"/>
    <property type="match status" value="1"/>
</dbReference>
<organism evidence="1 2">
    <name type="scientific">Porites lobata</name>
    <dbReference type="NCBI Taxonomy" id="104759"/>
    <lineage>
        <taxon>Eukaryota</taxon>
        <taxon>Metazoa</taxon>
        <taxon>Cnidaria</taxon>
        <taxon>Anthozoa</taxon>
        <taxon>Hexacorallia</taxon>
        <taxon>Scleractinia</taxon>
        <taxon>Fungiina</taxon>
        <taxon>Poritidae</taxon>
        <taxon>Porites</taxon>
    </lineage>
</organism>
<dbReference type="Proteomes" id="UP001159405">
    <property type="component" value="Unassembled WGS sequence"/>
</dbReference>
<gene>
    <name evidence="1" type="ORF">PLOB_00002919</name>
</gene>
<evidence type="ECO:0000313" key="1">
    <source>
        <dbReference type="EMBL" id="CAH3043437.1"/>
    </source>
</evidence>
<accession>A0ABN8N5F4</accession>
<evidence type="ECO:0000313" key="2">
    <source>
        <dbReference type="Proteomes" id="UP001159405"/>
    </source>
</evidence>
<comment type="caution">
    <text evidence="1">The sequence shown here is derived from an EMBL/GenBank/DDBJ whole genome shotgun (WGS) entry which is preliminary data.</text>
</comment>
<dbReference type="SUPFAM" id="SSF54001">
    <property type="entry name" value="Cysteine proteinases"/>
    <property type="match status" value="1"/>
</dbReference>
<dbReference type="EMBL" id="CALNXK010000011">
    <property type="protein sequence ID" value="CAH3043437.1"/>
    <property type="molecule type" value="Genomic_DNA"/>
</dbReference>
<evidence type="ECO:0008006" key="3">
    <source>
        <dbReference type="Google" id="ProtNLM"/>
    </source>
</evidence>
<name>A0ABN8N5F4_9CNID</name>